<dbReference type="PANTHER" id="PTHR12849:SF0">
    <property type="entry name" value="LARIAT DEBRANCHING ENZYME"/>
    <property type="match status" value="1"/>
</dbReference>
<dbReference type="PANTHER" id="PTHR12849">
    <property type="entry name" value="RNA LARIAT DEBRANCHING ENZYME"/>
    <property type="match status" value="1"/>
</dbReference>
<comment type="cofactor">
    <cofactor evidence="2">
        <name>Zn(2+)</name>
        <dbReference type="ChEBI" id="CHEBI:29105"/>
    </cofactor>
</comment>
<dbReference type="InterPro" id="IPR041816">
    <property type="entry name" value="Dbr1_N"/>
</dbReference>
<name>A0A1X2HEC7_SYNRA</name>
<comment type="cofactor">
    <cofactor evidence="3">
        <name>Fe(2+)</name>
        <dbReference type="ChEBI" id="CHEBI:29033"/>
    </cofactor>
</comment>
<dbReference type="Pfam" id="PF05011">
    <property type="entry name" value="DBR1"/>
    <property type="match status" value="1"/>
</dbReference>
<keyword evidence="7" id="KW-0479">Metal-binding</keyword>
<dbReference type="GO" id="GO:0005506">
    <property type="term" value="F:iron ion binding"/>
    <property type="evidence" value="ECO:0007669"/>
    <property type="project" value="EnsemblFungi"/>
</dbReference>
<dbReference type="InterPro" id="IPR007708">
    <property type="entry name" value="DBR1_C"/>
</dbReference>
<dbReference type="Gene3D" id="3.60.21.10">
    <property type="match status" value="1"/>
</dbReference>
<evidence type="ECO:0000313" key="15">
    <source>
        <dbReference type="EMBL" id="ORY97279.1"/>
    </source>
</evidence>
<feature type="compositionally biased region" description="Acidic residues" evidence="13">
    <location>
        <begin position="252"/>
        <end position="261"/>
    </location>
</feature>
<feature type="domain" description="Lariat debranching enzyme C-terminal" evidence="14">
    <location>
        <begin position="260"/>
        <end position="404"/>
    </location>
</feature>
<evidence type="ECO:0000256" key="3">
    <source>
        <dbReference type="ARBA" id="ARBA00001954"/>
    </source>
</evidence>
<keyword evidence="12" id="KW-0539">Nucleus</keyword>
<dbReference type="FunFam" id="3.60.21.10:FF:000035">
    <property type="entry name" value="Lariat debranching enzyme"/>
    <property type="match status" value="1"/>
</dbReference>
<dbReference type="STRING" id="13706.A0A1X2HEC7"/>
<evidence type="ECO:0000256" key="11">
    <source>
        <dbReference type="ARBA" id="ARBA00023211"/>
    </source>
</evidence>
<keyword evidence="10" id="KW-0408">Iron</keyword>
<dbReference type="SUPFAM" id="SSF56300">
    <property type="entry name" value="Metallo-dependent phosphatases"/>
    <property type="match status" value="1"/>
</dbReference>
<proteinExistence type="inferred from homology"/>
<dbReference type="GO" id="GO:0008270">
    <property type="term" value="F:zinc ion binding"/>
    <property type="evidence" value="ECO:0007669"/>
    <property type="project" value="EnsemblFungi"/>
</dbReference>
<dbReference type="Proteomes" id="UP000242180">
    <property type="component" value="Unassembled WGS sequence"/>
</dbReference>
<dbReference type="InterPro" id="IPR029052">
    <property type="entry name" value="Metallo-depent_PP-like"/>
</dbReference>
<dbReference type="GO" id="GO:0016074">
    <property type="term" value="P:sno(s)RNA metabolic process"/>
    <property type="evidence" value="ECO:0007669"/>
    <property type="project" value="EnsemblFungi"/>
</dbReference>
<evidence type="ECO:0000256" key="12">
    <source>
        <dbReference type="ARBA" id="ARBA00023242"/>
    </source>
</evidence>
<dbReference type="GO" id="GO:0032197">
    <property type="term" value="P:retrotransposition"/>
    <property type="evidence" value="ECO:0007669"/>
    <property type="project" value="EnsemblFungi"/>
</dbReference>
<protein>
    <submittedName>
        <fullName evidence="15">Lariat debranching enzyme, C-terminal domain-domain-containing protein</fullName>
    </submittedName>
</protein>
<dbReference type="OrthoDB" id="407609at2759"/>
<evidence type="ECO:0000256" key="1">
    <source>
        <dbReference type="ARBA" id="ARBA00001936"/>
    </source>
</evidence>
<dbReference type="GO" id="GO:0045292">
    <property type="term" value="P:mRNA cis splicing, via spliceosome"/>
    <property type="evidence" value="ECO:0007669"/>
    <property type="project" value="EnsemblFungi"/>
</dbReference>
<keyword evidence="8" id="KW-0378">Hydrolase</keyword>
<dbReference type="SMART" id="SM01124">
    <property type="entry name" value="DBR1"/>
    <property type="match status" value="1"/>
</dbReference>
<dbReference type="InterPro" id="IPR004843">
    <property type="entry name" value="Calcineurin-like_PHP"/>
</dbReference>
<comment type="caution">
    <text evidence="15">The sequence shown here is derived from an EMBL/GenBank/DDBJ whole genome shotgun (WGS) entry which is preliminary data.</text>
</comment>
<evidence type="ECO:0000256" key="2">
    <source>
        <dbReference type="ARBA" id="ARBA00001947"/>
    </source>
</evidence>
<accession>A0A1X2HEC7</accession>
<feature type="region of interest" description="Disordered" evidence="13">
    <location>
        <begin position="240"/>
        <end position="269"/>
    </location>
</feature>
<gene>
    <name evidence="15" type="ORF">BCR43DRAFT_489516</name>
</gene>
<evidence type="ECO:0000256" key="10">
    <source>
        <dbReference type="ARBA" id="ARBA00023004"/>
    </source>
</evidence>
<dbReference type="OMA" id="KWWFSAH"/>
<sequence length="409" mass="46695">MKIAIQGCCHGSLDNIYADIQAEESRSKIKVDLLLICGDFQAIRNDADLECMAVPVKYRQLGDFYKYYSGAKKAPVPTLFIGGNHEASNYLWELYHGGWVAENIFYLGHAGVVNFNGVRIGGLSGIYKSFDYKLGQFAMPPYQEPVRSLKSAYHTREYDVRKMLQVKNPIDIFLSHDWPRGIERYGDVQTLLKKKPFFRAEVERNDLGSPANELLLKTLMPRYWYSAHLHVHFSATVAHGPVQQEQNPDEIMIPDDSDSEDEKGVSQQEAKTTEFLALDKCGRGRRNLHYMDIESTNDQGLQYDLEWLAITRAMQPYLSLEKRPLPIPNDDDLNKAIKEQMDILQKEADAGTLSLEPAKFEQTAPAILDGQRLQKEEKRRILETAFVNPQTTHVCNLLSIENKVNAKWH</sequence>
<dbReference type="EMBL" id="MCGN01000004">
    <property type="protein sequence ID" value="ORY97279.1"/>
    <property type="molecule type" value="Genomic_DNA"/>
</dbReference>
<keyword evidence="6" id="KW-0507">mRNA processing</keyword>
<dbReference type="FunCoup" id="A0A1X2HEC7">
    <property type="interactions" value="730"/>
</dbReference>
<keyword evidence="9" id="KW-0862">Zinc</keyword>
<evidence type="ECO:0000313" key="16">
    <source>
        <dbReference type="Proteomes" id="UP000242180"/>
    </source>
</evidence>
<keyword evidence="11" id="KW-0464">Manganese</keyword>
<dbReference type="InParanoid" id="A0A1X2HEC7"/>
<comment type="subcellular location">
    <subcellularLocation>
        <location evidence="4">Nucleus</location>
    </subcellularLocation>
</comment>
<dbReference type="GO" id="GO:0008419">
    <property type="term" value="F:RNA lariat debranching enzyme activity"/>
    <property type="evidence" value="ECO:0007669"/>
    <property type="project" value="EnsemblFungi"/>
</dbReference>
<comment type="cofactor">
    <cofactor evidence="1">
        <name>Mn(2+)</name>
        <dbReference type="ChEBI" id="CHEBI:29035"/>
    </cofactor>
</comment>
<dbReference type="AlphaFoldDB" id="A0A1X2HEC7"/>
<evidence type="ECO:0000259" key="14">
    <source>
        <dbReference type="SMART" id="SM01124"/>
    </source>
</evidence>
<evidence type="ECO:0000256" key="5">
    <source>
        <dbReference type="ARBA" id="ARBA00006045"/>
    </source>
</evidence>
<dbReference type="CDD" id="cd00844">
    <property type="entry name" value="MPP_Dbr1_N"/>
    <property type="match status" value="1"/>
</dbReference>
<evidence type="ECO:0000256" key="6">
    <source>
        <dbReference type="ARBA" id="ARBA00022664"/>
    </source>
</evidence>
<evidence type="ECO:0000256" key="4">
    <source>
        <dbReference type="ARBA" id="ARBA00004123"/>
    </source>
</evidence>
<dbReference type="Pfam" id="PF00149">
    <property type="entry name" value="Metallophos"/>
    <property type="match status" value="1"/>
</dbReference>
<keyword evidence="16" id="KW-1185">Reference proteome</keyword>
<dbReference type="GO" id="GO:0030145">
    <property type="term" value="F:manganese ion binding"/>
    <property type="evidence" value="ECO:0007669"/>
    <property type="project" value="EnsemblFungi"/>
</dbReference>
<dbReference type="GO" id="GO:0006401">
    <property type="term" value="P:RNA catabolic process"/>
    <property type="evidence" value="ECO:0007669"/>
    <property type="project" value="EnsemblFungi"/>
</dbReference>
<reference evidence="15 16" key="1">
    <citation type="submission" date="2016-07" db="EMBL/GenBank/DDBJ databases">
        <title>Pervasive Adenine N6-methylation of Active Genes in Fungi.</title>
        <authorList>
            <consortium name="DOE Joint Genome Institute"/>
            <person name="Mondo S.J."/>
            <person name="Dannebaum R.O."/>
            <person name="Kuo R.C."/>
            <person name="Labutti K."/>
            <person name="Haridas S."/>
            <person name="Kuo A."/>
            <person name="Salamov A."/>
            <person name="Ahrendt S.R."/>
            <person name="Lipzen A."/>
            <person name="Sullivan W."/>
            <person name="Andreopoulos W.B."/>
            <person name="Clum A."/>
            <person name="Lindquist E."/>
            <person name="Daum C."/>
            <person name="Ramamoorthy G.K."/>
            <person name="Gryganskyi A."/>
            <person name="Culley D."/>
            <person name="Magnuson J.K."/>
            <person name="James T.Y."/>
            <person name="O'Malley M.A."/>
            <person name="Stajich J.E."/>
            <person name="Spatafora J.W."/>
            <person name="Visel A."/>
            <person name="Grigoriev I.V."/>
        </authorList>
    </citation>
    <scope>NUCLEOTIDE SEQUENCE [LARGE SCALE GENOMIC DNA]</scope>
    <source>
        <strain evidence="15 16">NRRL 2496</strain>
    </source>
</reference>
<organism evidence="15 16">
    <name type="scientific">Syncephalastrum racemosum</name>
    <name type="common">Filamentous fungus</name>
    <dbReference type="NCBI Taxonomy" id="13706"/>
    <lineage>
        <taxon>Eukaryota</taxon>
        <taxon>Fungi</taxon>
        <taxon>Fungi incertae sedis</taxon>
        <taxon>Mucoromycota</taxon>
        <taxon>Mucoromycotina</taxon>
        <taxon>Mucoromycetes</taxon>
        <taxon>Mucorales</taxon>
        <taxon>Syncephalastraceae</taxon>
        <taxon>Syncephalastrum</taxon>
    </lineage>
</organism>
<dbReference type="GO" id="GO:0005634">
    <property type="term" value="C:nucleus"/>
    <property type="evidence" value="ECO:0007669"/>
    <property type="project" value="UniProtKB-SubCell"/>
</dbReference>
<evidence type="ECO:0000256" key="7">
    <source>
        <dbReference type="ARBA" id="ARBA00022723"/>
    </source>
</evidence>
<comment type="similarity">
    <text evidence="5">Belongs to the lariat debranching enzyme family.</text>
</comment>
<evidence type="ECO:0000256" key="8">
    <source>
        <dbReference type="ARBA" id="ARBA00022801"/>
    </source>
</evidence>
<evidence type="ECO:0000256" key="9">
    <source>
        <dbReference type="ARBA" id="ARBA00022833"/>
    </source>
</evidence>
<dbReference type="GO" id="GO:0007124">
    <property type="term" value="P:pseudohyphal growth"/>
    <property type="evidence" value="ECO:0007669"/>
    <property type="project" value="EnsemblFungi"/>
</dbReference>
<evidence type="ECO:0000256" key="13">
    <source>
        <dbReference type="SAM" id="MobiDB-lite"/>
    </source>
</evidence>